<name>A0A818HJJ5_9BILA</name>
<dbReference type="Proteomes" id="UP000663838">
    <property type="component" value="Unassembled WGS sequence"/>
</dbReference>
<gene>
    <name evidence="3" type="ORF">KIK155_LOCUS16141</name>
    <name evidence="4" type="ORF">TOA249_LOCUS32430</name>
</gene>
<dbReference type="EMBL" id="CAJNYV010002849">
    <property type="protein sequence ID" value="CAF3507234.1"/>
    <property type="molecule type" value="Genomic_DNA"/>
</dbReference>
<dbReference type="PANTHER" id="PTHR10680:SF28">
    <property type="entry name" value="SMP-30_GLUCONOLACTONASE_LRE-LIKE REGION DOMAIN-CONTAINING PROTEIN"/>
    <property type="match status" value="1"/>
</dbReference>
<dbReference type="AlphaFoldDB" id="A0A818HJJ5"/>
<accession>A0A818HJJ5</accession>
<evidence type="ECO:0000256" key="2">
    <source>
        <dbReference type="ARBA" id="ARBA00023180"/>
    </source>
</evidence>
<dbReference type="SUPFAM" id="SSF101898">
    <property type="entry name" value="NHL repeat"/>
    <property type="match status" value="1"/>
</dbReference>
<keyword evidence="1" id="KW-0732">Signal</keyword>
<protein>
    <submittedName>
        <fullName evidence="3">Uncharacterized protein</fullName>
    </submittedName>
</protein>
<reference evidence="3" key="1">
    <citation type="submission" date="2021-02" db="EMBL/GenBank/DDBJ databases">
        <authorList>
            <person name="Nowell W R."/>
        </authorList>
    </citation>
    <scope>NUCLEOTIDE SEQUENCE</scope>
</reference>
<sequence length="291" mass="31893">MTIAGGHGLGNATNQLYHPLGLFVDDDQTVVIADYGNNGIMQWKNGDTTNGQVVAGGKGQGNGLHQLDHPTDVLIDKETDSLIICDEGNGRVVRWSRRSGTTQGEILIDDIYCFGLAMDKQRYLYVSDIEKHEVRRYQLDEKNYTLVAGGNGQGDGLNQLNYPRYLFVDRDHSVYVSDNENHRVMKWVEGAKEGIVVAGGQGPGSALTQLSYPYGIFVDTLGTLYVADSNNDRVMRWTQGDKKQGTVVVGGNGSGAEANQFRAPVGLSFDRHGNLYVGDNDSARVQRFSIE</sequence>
<proteinExistence type="predicted"/>
<evidence type="ECO:0000256" key="1">
    <source>
        <dbReference type="ARBA" id="ARBA00022729"/>
    </source>
</evidence>
<keyword evidence="2" id="KW-0325">Glycoprotein</keyword>
<dbReference type="EMBL" id="CAJOBS010007954">
    <property type="protein sequence ID" value="CAF4925851.1"/>
    <property type="molecule type" value="Genomic_DNA"/>
</dbReference>
<evidence type="ECO:0000313" key="3">
    <source>
        <dbReference type="EMBL" id="CAF3507234.1"/>
    </source>
</evidence>
<dbReference type="GO" id="GO:0005576">
    <property type="term" value="C:extracellular region"/>
    <property type="evidence" value="ECO:0007669"/>
    <property type="project" value="TreeGrafter"/>
</dbReference>
<dbReference type="InterPro" id="IPR011042">
    <property type="entry name" value="6-blade_b-propeller_TolB-like"/>
</dbReference>
<dbReference type="CDD" id="cd05819">
    <property type="entry name" value="NHL"/>
    <property type="match status" value="1"/>
</dbReference>
<dbReference type="Gene3D" id="2.120.10.30">
    <property type="entry name" value="TolB, C-terminal domain"/>
    <property type="match status" value="2"/>
</dbReference>
<dbReference type="PANTHER" id="PTHR10680">
    <property type="entry name" value="PEPTIDYL-GLYCINE ALPHA-AMIDATING MONOOXYGENASE"/>
    <property type="match status" value="1"/>
</dbReference>
<evidence type="ECO:0000313" key="5">
    <source>
        <dbReference type="Proteomes" id="UP000663865"/>
    </source>
</evidence>
<organism evidence="3 5">
    <name type="scientific">Rotaria socialis</name>
    <dbReference type="NCBI Taxonomy" id="392032"/>
    <lineage>
        <taxon>Eukaryota</taxon>
        <taxon>Metazoa</taxon>
        <taxon>Spiralia</taxon>
        <taxon>Gnathifera</taxon>
        <taxon>Rotifera</taxon>
        <taxon>Eurotatoria</taxon>
        <taxon>Bdelloidea</taxon>
        <taxon>Philodinida</taxon>
        <taxon>Philodinidae</taxon>
        <taxon>Rotaria</taxon>
    </lineage>
</organism>
<comment type="caution">
    <text evidence="3">The sequence shown here is derived from an EMBL/GenBank/DDBJ whole genome shotgun (WGS) entry which is preliminary data.</text>
</comment>
<evidence type="ECO:0000313" key="4">
    <source>
        <dbReference type="EMBL" id="CAF4925851.1"/>
    </source>
</evidence>
<dbReference type="Proteomes" id="UP000663865">
    <property type="component" value="Unassembled WGS sequence"/>
</dbReference>